<reference evidence="1 2" key="2">
    <citation type="journal article" date="2017" name="Front. Plant Sci.">
        <title>Gene Classification and Mining of Molecular Markers Useful in Red Clover (Trifolium pratense) Breeding.</title>
        <authorList>
            <person name="Istvanek J."/>
            <person name="Dluhosova J."/>
            <person name="Dluhos P."/>
            <person name="Patkova L."/>
            <person name="Nedelnik J."/>
            <person name="Repkova J."/>
        </authorList>
    </citation>
    <scope>NUCLEOTIDE SEQUENCE [LARGE SCALE GENOMIC DNA]</scope>
    <source>
        <strain evidence="2">cv. Tatra</strain>
        <tissue evidence="1">Young leaves</tissue>
    </source>
</reference>
<accession>A0A2K3K7C3</accession>
<organism evidence="1 2">
    <name type="scientific">Trifolium pratense</name>
    <name type="common">Red clover</name>
    <dbReference type="NCBI Taxonomy" id="57577"/>
    <lineage>
        <taxon>Eukaryota</taxon>
        <taxon>Viridiplantae</taxon>
        <taxon>Streptophyta</taxon>
        <taxon>Embryophyta</taxon>
        <taxon>Tracheophyta</taxon>
        <taxon>Spermatophyta</taxon>
        <taxon>Magnoliopsida</taxon>
        <taxon>eudicotyledons</taxon>
        <taxon>Gunneridae</taxon>
        <taxon>Pentapetalae</taxon>
        <taxon>rosids</taxon>
        <taxon>fabids</taxon>
        <taxon>Fabales</taxon>
        <taxon>Fabaceae</taxon>
        <taxon>Papilionoideae</taxon>
        <taxon>50 kb inversion clade</taxon>
        <taxon>NPAAA clade</taxon>
        <taxon>Hologalegina</taxon>
        <taxon>IRL clade</taxon>
        <taxon>Trifolieae</taxon>
        <taxon>Trifolium</taxon>
    </lineage>
</organism>
<protein>
    <submittedName>
        <fullName evidence="1">Uncharacterized protein</fullName>
    </submittedName>
</protein>
<dbReference type="AlphaFoldDB" id="A0A2K3K7C3"/>
<name>A0A2K3K7C3_TRIPR</name>
<comment type="caution">
    <text evidence="1">The sequence shown here is derived from an EMBL/GenBank/DDBJ whole genome shotgun (WGS) entry which is preliminary data.</text>
</comment>
<evidence type="ECO:0000313" key="2">
    <source>
        <dbReference type="Proteomes" id="UP000236291"/>
    </source>
</evidence>
<reference evidence="1 2" key="1">
    <citation type="journal article" date="2014" name="Am. J. Bot.">
        <title>Genome assembly and annotation for red clover (Trifolium pratense; Fabaceae).</title>
        <authorList>
            <person name="Istvanek J."/>
            <person name="Jaros M."/>
            <person name="Krenek A."/>
            <person name="Repkova J."/>
        </authorList>
    </citation>
    <scope>NUCLEOTIDE SEQUENCE [LARGE SCALE GENOMIC DNA]</scope>
    <source>
        <strain evidence="2">cv. Tatra</strain>
        <tissue evidence="1">Young leaves</tissue>
    </source>
</reference>
<proteinExistence type="predicted"/>
<dbReference type="Proteomes" id="UP000236291">
    <property type="component" value="Unassembled WGS sequence"/>
</dbReference>
<evidence type="ECO:0000313" key="1">
    <source>
        <dbReference type="EMBL" id="PNX62166.1"/>
    </source>
</evidence>
<dbReference type="EMBL" id="ASHM01086978">
    <property type="protein sequence ID" value="PNX62166.1"/>
    <property type="molecule type" value="Genomic_DNA"/>
</dbReference>
<sequence length="63" mass="7159">MIAAEEIEGLLDKEISIEQKREMENQAEIDRVIDEICALFNRKQLGEDMDSTISISQMHGVPP</sequence>
<gene>
    <name evidence="1" type="ORF">L195_g052832</name>
</gene>